<proteinExistence type="predicted"/>
<evidence type="ECO:0000256" key="2">
    <source>
        <dbReference type="ARBA" id="ARBA00022448"/>
    </source>
</evidence>
<feature type="compositionally biased region" description="Low complexity" evidence="8">
    <location>
        <begin position="78"/>
        <end position="87"/>
    </location>
</feature>
<dbReference type="GO" id="GO:0034632">
    <property type="term" value="F:retinol transmembrane transporter activity"/>
    <property type="evidence" value="ECO:0007669"/>
    <property type="project" value="InterPro"/>
</dbReference>
<dbReference type="GO" id="GO:0071939">
    <property type="term" value="P:vitamin A import into cell"/>
    <property type="evidence" value="ECO:0007669"/>
    <property type="project" value="TreeGrafter"/>
</dbReference>
<feature type="region of interest" description="Disordered" evidence="8">
    <location>
        <begin position="71"/>
        <end position="92"/>
    </location>
</feature>
<evidence type="ECO:0000256" key="7">
    <source>
        <dbReference type="ARBA" id="ARBA00023170"/>
    </source>
</evidence>
<keyword evidence="5 9" id="KW-1133">Transmembrane helix</keyword>
<feature type="compositionally biased region" description="Basic and acidic residues" evidence="8">
    <location>
        <begin position="804"/>
        <end position="818"/>
    </location>
</feature>
<dbReference type="Proteomes" id="UP000887566">
    <property type="component" value="Unplaced"/>
</dbReference>
<feature type="transmembrane region" description="Helical" evidence="9">
    <location>
        <begin position="628"/>
        <end position="649"/>
    </location>
</feature>
<dbReference type="GO" id="GO:0005886">
    <property type="term" value="C:plasma membrane"/>
    <property type="evidence" value="ECO:0007669"/>
    <property type="project" value="UniProtKB-SubCell"/>
</dbReference>
<accession>A0A914XTY6</accession>
<feature type="region of interest" description="Disordered" evidence="8">
    <location>
        <begin position="804"/>
        <end position="835"/>
    </location>
</feature>
<feature type="transmembrane region" description="Helical" evidence="9">
    <location>
        <begin position="523"/>
        <end position="543"/>
    </location>
</feature>
<evidence type="ECO:0000256" key="8">
    <source>
        <dbReference type="SAM" id="MobiDB-lite"/>
    </source>
</evidence>
<feature type="transmembrane region" description="Helical" evidence="9">
    <location>
        <begin position="549"/>
        <end position="569"/>
    </location>
</feature>
<keyword evidence="3" id="KW-1003">Cell membrane</keyword>
<evidence type="ECO:0000313" key="11">
    <source>
        <dbReference type="WBParaSite" id="PSAMB.scaffold9size141757.g278.t2"/>
    </source>
</evidence>
<keyword evidence="7" id="KW-0675">Receptor</keyword>
<dbReference type="GO" id="GO:0038023">
    <property type="term" value="F:signaling receptor activity"/>
    <property type="evidence" value="ECO:0007669"/>
    <property type="project" value="InterPro"/>
</dbReference>
<protein>
    <submittedName>
        <fullName evidence="11">Receptor for retinol uptake STRA6</fullName>
    </submittedName>
</protein>
<feature type="transmembrane region" description="Helical" evidence="9">
    <location>
        <begin position="477"/>
        <end position="496"/>
    </location>
</feature>
<sequence>MYQRLFVPIPPGLGGYSISYSDSLNASNSQAPGALVLIVATSRRGGLPDHTSGLPQIRPRMVVRVLLRVDNQSEPNSGGNDTNNTDNYWNHQGQKVDANTTCSFIFSTLGDQDLFKSNLIYLQLIPAIVLILFFAFVARSQRPLQSFFRCCAAVPVPVNLNEQRHDRGLICAAFGIAIWAVVQIIFSGKSIYEWNYESKVQAMLMILNCLLTGVIYWPVMASINTEYLPGQIVGCIYVWWCAICAVLVSLPCEFSLLDTIMVGIQMLPLWAFLLFICIAMPIRMIRGIRERRNQKTGNWIEQHKGLYQVRHVRRMIRLTMSNIIRRKKSMDQDEGTAGSSRRLTNGFENVKRKIIDGSDEEKAENEKTREDKDLDAVNEREKKILNARFYKVLPGFRYSLNILVAVTITQTAVYLLAISGFRYHTVLLDAAIRFIEALGIVMSATPHFITGNKSVPVIKIAEQLDRDTIRGYARTPIFTSIIIAYLLNLLAMLLTMRNYRKHLVYLYHGQHVKIPEYDKTKSAAAVLTSAATYIGYQLGYGIYAYFMHMFWLILIIGGIWTNIILICVYGRTDILLALLKYVVPVIVYYLVLRVGQKLLVYYFFCQKCERKTDTKVLAIDNRHCFMNYHYFMIFFNAPLGIFNAFGRVVKMLLFSLWTMPRCDIPSLSREFETKDSGFRTYACMLELENAMTNPLLVVFAQHLLGAIHRSNVHPDDVTSTKYEEKQGLALETSGKRPSAQLSPRSKLARNRWHLLYTLHNNPILRAYRGHANETTLPMTITVSRKPGTFEYKREERMLRMENRDSDHGRMNPRDDLHSAHGGPTIIKITQQPQRY</sequence>
<dbReference type="Pfam" id="PF14752">
    <property type="entry name" value="RBP_receptor"/>
    <property type="match status" value="2"/>
</dbReference>
<feature type="transmembrane region" description="Helical" evidence="9">
    <location>
        <begin position="398"/>
        <end position="418"/>
    </location>
</feature>
<dbReference type="WBParaSite" id="PSAMB.scaffold9size141757.g278.t2">
    <property type="protein sequence ID" value="PSAMB.scaffold9size141757.g278.t2"/>
    <property type="gene ID" value="PSAMB.scaffold9size141757.g278"/>
</dbReference>
<feature type="transmembrane region" description="Helical" evidence="9">
    <location>
        <begin position="200"/>
        <end position="219"/>
    </location>
</feature>
<evidence type="ECO:0000313" key="10">
    <source>
        <dbReference type="Proteomes" id="UP000887566"/>
    </source>
</evidence>
<evidence type="ECO:0000256" key="5">
    <source>
        <dbReference type="ARBA" id="ARBA00022989"/>
    </source>
</evidence>
<name>A0A914XTY6_9BILA</name>
<keyword evidence="4 9" id="KW-0812">Transmembrane</keyword>
<evidence type="ECO:0000256" key="1">
    <source>
        <dbReference type="ARBA" id="ARBA00004651"/>
    </source>
</evidence>
<dbReference type="InterPro" id="IPR026612">
    <property type="entry name" value="STRA6-like"/>
</dbReference>
<comment type="subcellular location">
    <subcellularLocation>
        <location evidence="1">Cell membrane</location>
        <topology evidence="1">Multi-pass membrane protein</topology>
    </subcellularLocation>
</comment>
<evidence type="ECO:0000256" key="9">
    <source>
        <dbReference type="SAM" id="Phobius"/>
    </source>
</evidence>
<dbReference type="PANTHER" id="PTHR21444">
    <property type="entry name" value="COILED-COIL DOMAIN-CONTAINING PROTEIN 180"/>
    <property type="match status" value="1"/>
</dbReference>
<evidence type="ECO:0000256" key="4">
    <source>
        <dbReference type="ARBA" id="ARBA00022692"/>
    </source>
</evidence>
<reference evidence="11" key="1">
    <citation type="submission" date="2022-11" db="UniProtKB">
        <authorList>
            <consortium name="WormBaseParasite"/>
        </authorList>
    </citation>
    <scope>IDENTIFICATION</scope>
</reference>
<dbReference type="PANTHER" id="PTHR21444:SF15">
    <property type="entry name" value="RECEPTOR FOR RETINOL UPTAKE STRA6"/>
    <property type="match status" value="1"/>
</dbReference>
<dbReference type="AlphaFoldDB" id="A0A914XTY6"/>
<evidence type="ECO:0000256" key="3">
    <source>
        <dbReference type="ARBA" id="ARBA00022475"/>
    </source>
</evidence>
<evidence type="ECO:0000256" key="6">
    <source>
        <dbReference type="ARBA" id="ARBA00023136"/>
    </source>
</evidence>
<feature type="transmembrane region" description="Helical" evidence="9">
    <location>
        <begin position="119"/>
        <end position="138"/>
    </location>
</feature>
<keyword evidence="2" id="KW-0813">Transport</keyword>
<feature type="transmembrane region" description="Helical" evidence="9">
    <location>
        <begin position="169"/>
        <end position="188"/>
    </location>
</feature>
<feature type="compositionally biased region" description="Basic and acidic residues" evidence="8">
    <location>
        <begin position="715"/>
        <end position="726"/>
    </location>
</feature>
<feature type="transmembrane region" description="Helical" evidence="9">
    <location>
        <begin position="231"/>
        <end position="250"/>
    </location>
</feature>
<keyword evidence="10" id="KW-1185">Reference proteome</keyword>
<feature type="transmembrane region" description="Helical" evidence="9">
    <location>
        <begin position="262"/>
        <end position="282"/>
    </location>
</feature>
<feature type="region of interest" description="Disordered" evidence="8">
    <location>
        <begin position="715"/>
        <end position="743"/>
    </location>
</feature>
<keyword evidence="6 9" id="KW-0472">Membrane</keyword>
<organism evidence="10 11">
    <name type="scientific">Plectus sambesii</name>
    <dbReference type="NCBI Taxonomy" id="2011161"/>
    <lineage>
        <taxon>Eukaryota</taxon>
        <taxon>Metazoa</taxon>
        <taxon>Ecdysozoa</taxon>
        <taxon>Nematoda</taxon>
        <taxon>Chromadorea</taxon>
        <taxon>Plectida</taxon>
        <taxon>Plectina</taxon>
        <taxon>Plectoidea</taxon>
        <taxon>Plectidae</taxon>
        <taxon>Plectus</taxon>
    </lineage>
</organism>